<reference evidence="1" key="1">
    <citation type="submission" date="2014-11" db="EMBL/GenBank/DDBJ databases">
        <authorList>
            <person name="Amaro Gonzalez C."/>
        </authorList>
    </citation>
    <scope>NUCLEOTIDE SEQUENCE</scope>
</reference>
<reference evidence="1" key="2">
    <citation type="journal article" date="2015" name="Fish Shellfish Immunol.">
        <title>Early steps in the European eel (Anguilla anguilla)-Vibrio vulnificus interaction in the gills: Role of the RtxA13 toxin.</title>
        <authorList>
            <person name="Callol A."/>
            <person name="Pajuelo D."/>
            <person name="Ebbesson L."/>
            <person name="Teles M."/>
            <person name="MacKenzie S."/>
            <person name="Amaro C."/>
        </authorList>
    </citation>
    <scope>NUCLEOTIDE SEQUENCE</scope>
</reference>
<protein>
    <submittedName>
        <fullName evidence="1">Uncharacterized protein</fullName>
    </submittedName>
</protein>
<accession>A0A0E9V2P5</accession>
<proteinExistence type="predicted"/>
<sequence length="17" mass="1845">MLPNTMQVAPLSRQGCV</sequence>
<evidence type="ECO:0000313" key="1">
    <source>
        <dbReference type="EMBL" id="JAH72399.1"/>
    </source>
</evidence>
<name>A0A0E9V2P5_ANGAN</name>
<dbReference type="AlphaFoldDB" id="A0A0E9V2P5"/>
<dbReference type="EMBL" id="GBXM01036178">
    <property type="protein sequence ID" value="JAH72399.1"/>
    <property type="molecule type" value="Transcribed_RNA"/>
</dbReference>
<organism evidence="1">
    <name type="scientific">Anguilla anguilla</name>
    <name type="common">European freshwater eel</name>
    <name type="synonym">Muraena anguilla</name>
    <dbReference type="NCBI Taxonomy" id="7936"/>
    <lineage>
        <taxon>Eukaryota</taxon>
        <taxon>Metazoa</taxon>
        <taxon>Chordata</taxon>
        <taxon>Craniata</taxon>
        <taxon>Vertebrata</taxon>
        <taxon>Euteleostomi</taxon>
        <taxon>Actinopterygii</taxon>
        <taxon>Neopterygii</taxon>
        <taxon>Teleostei</taxon>
        <taxon>Anguilliformes</taxon>
        <taxon>Anguillidae</taxon>
        <taxon>Anguilla</taxon>
    </lineage>
</organism>